<accession>A0A2H0V251</accession>
<evidence type="ECO:0000256" key="8">
    <source>
        <dbReference type="SAM" id="Phobius"/>
    </source>
</evidence>
<keyword evidence="6" id="KW-0408">Iron</keyword>
<keyword evidence="4" id="KW-0949">S-adenosyl-L-methionine</keyword>
<dbReference type="GO" id="GO:0046872">
    <property type="term" value="F:metal ion binding"/>
    <property type="evidence" value="ECO:0007669"/>
    <property type="project" value="UniProtKB-KW"/>
</dbReference>
<evidence type="ECO:0000259" key="9">
    <source>
        <dbReference type="PROSITE" id="PS51332"/>
    </source>
</evidence>
<dbReference type="EMBL" id="PFAR01000027">
    <property type="protein sequence ID" value="PIR93142.1"/>
    <property type="molecule type" value="Genomic_DNA"/>
</dbReference>
<comment type="cofactor">
    <cofactor evidence="1">
        <name>[4Fe-4S] cluster</name>
        <dbReference type="ChEBI" id="CHEBI:49883"/>
    </cofactor>
</comment>
<keyword evidence="2" id="KW-0489">Methyltransferase</keyword>
<evidence type="ECO:0000313" key="10">
    <source>
        <dbReference type="EMBL" id="PIR93142.1"/>
    </source>
</evidence>
<name>A0A2H0V251_9BACT</name>
<dbReference type="SMART" id="SM00729">
    <property type="entry name" value="Elp3"/>
    <property type="match status" value="1"/>
</dbReference>
<dbReference type="SUPFAM" id="SSF102114">
    <property type="entry name" value="Radical SAM enzymes"/>
    <property type="match status" value="1"/>
</dbReference>
<keyword evidence="8" id="KW-1133">Transmembrane helix</keyword>
<sequence length="542" mass="63269">MDEGQRRRLRLIIPAFSKFNIYKRAAKMTTALGPICVATSANKLSDWDVEVIDENNCRSKFCPKDKNGKPDHIKLQRQRPADVVGFYCSLTSTMPRVYELAALYKKMGIKTIAGGKHTDSLPEEALANNIDVVIFGDGEKTIQEFLNNRSLADIKGIAYQKDGKIIKTEDRPLINNLADLPFPDFNLLRYAKIKIYPVSWWRGCPFNCEFCAVKGEPRCSSAEKLFNLIVYLVETRRAKKFFLVDDHFGGNLYDETHRQEAIKFCSLIAEYQKKTRKKLKFSVQIRLNAAEYPELLRAMREAKIEMVCIGYESPIDEELIAMRKGFLHKDMVAKTRIFRQHGFFVHGMFIFGYPHKKEISKSTKIMPLEKKMRRFQEFIKEAKIDTIQILMAVPLPGTELRQRLIDEGKIFPLEQVGWEYYDGQFPLFEPDDGYDPADLQLAMKKIMSNFYGFRHFWKLAVNILFSFPLIIFPATLTLLTFKTRYIVFAFKWWRKRLFRNQSIKFGGWFVVKGWFKNFKKGDFLKKLSQAKHQLLAKKNRTF</sequence>
<organism evidence="10 11">
    <name type="scientific">Candidatus Falkowbacteria bacterium CG10_big_fil_rev_8_21_14_0_10_43_10</name>
    <dbReference type="NCBI Taxonomy" id="1974567"/>
    <lineage>
        <taxon>Bacteria</taxon>
        <taxon>Candidatus Falkowiibacteriota</taxon>
    </lineage>
</organism>
<dbReference type="GO" id="GO:0051539">
    <property type="term" value="F:4 iron, 4 sulfur cluster binding"/>
    <property type="evidence" value="ECO:0007669"/>
    <property type="project" value="UniProtKB-KW"/>
</dbReference>
<protein>
    <recommendedName>
        <fullName evidence="9">B12-binding domain-containing protein</fullName>
    </recommendedName>
</protein>
<reference evidence="11" key="1">
    <citation type="submission" date="2017-09" db="EMBL/GenBank/DDBJ databases">
        <title>Depth-based differentiation of microbial function through sediment-hosted aquifers and enrichment of novel symbionts in the deep terrestrial subsurface.</title>
        <authorList>
            <person name="Probst A.J."/>
            <person name="Ladd B."/>
            <person name="Jarett J.K."/>
            <person name="Geller-Mcgrath D.E."/>
            <person name="Sieber C.M.K."/>
            <person name="Emerson J.B."/>
            <person name="Anantharaman K."/>
            <person name="Thomas B.C."/>
            <person name="Malmstrom R."/>
            <person name="Stieglmeier M."/>
            <person name="Klingl A."/>
            <person name="Woyke T."/>
            <person name="Ryan C.M."/>
            <person name="Banfield J.F."/>
        </authorList>
    </citation>
    <scope>NUCLEOTIDE SEQUENCE [LARGE SCALE GENOMIC DNA]</scope>
</reference>
<dbReference type="PANTHER" id="PTHR43409">
    <property type="entry name" value="ANAEROBIC MAGNESIUM-PROTOPORPHYRIN IX MONOMETHYL ESTER CYCLASE-RELATED"/>
    <property type="match status" value="1"/>
</dbReference>
<evidence type="ECO:0000256" key="3">
    <source>
        <dbReference type="ARBA" id="ARBA00022679"/>
    </source>
</evidence>
<evidence type="ECO:0000256" key="7">
    <source>
        <dbReference type="ARBA" id="ARBA00023014"/>
    </source>
</evidence>
<dbReference type="SFLD" id="SFLDG01082">
    <property type="entry name" value="B12-binding_domain_containing"/>
    <property type="match status" value="1"/>
</dbReference>
<dbReference type="PANTHER" id="PTHR43409:SF7">
    <property type="entry name" value="BLL1977 PROTEIN"/>
    <property type="match status" value="1"/>
</dbReference>
<dbReference type="InterPro" id="IPR051198">
    <property type="entry name" value="BchE-like"/>
</dbReference>
<dbReference type="AlphaFoldDB" id="A0A2H0V251"/>
<evidence type="ECO:0000256" key="6">
    <source>
        <dbReference type="ARBA" id="ARBA00023004"/>
    </source>
</evidence>
<evidence type="ECO:0000256" key="2">
    <source>
        <dbReference type="ARBA" id="ARBA00022603"/>
    </source>
</evidence>
<keyword evidence="8" id="KW-0812">Transmembrane</keyword>
<proteinExistence type="predicted"/>
<dbReference type="Gene3D" id="3.40.50.280">
    <property type="entry name" value="Cobalamin-binding domain"/>
    <property type="match status" value="1"/>
</dbReference>
<dbReference type="Pfam" id="PF04055">
    <property type="entry name" value="Radical_SAM"/>
    <property type="match status" value="1"/>
</dbReference>
<dbReference type="InterPro" id="IPR007197">
    <property type="entry name" value="rSAM"/>
</dbReference>
<dbReference type="CDD" id="cd02068">
    <property type="entry name" value="radical_SAM_B12_BD"/>
    <property type="match status" value="1"/>
</dbReference>
<dbReference type="InterPro" id="IPR006638">
    <property type="entry name" value="Elp3/MiaA/NifB-like_rSAM"/>
</dbReference>
<evidence type="ECO:0000256" key="1">
    <source>
        <dbReference type="ARBA" id="ARBA00001966"/>
    </source>
</evidence>
<feature type="domain" description="B12-binding" evidence="9">
    <location>
        <begin position="9"/>
        <end position="156"/>
    </location>
</feature>
<keyword evidence="7" id="KW-0411">Iron-sulfur</keyword>
<dbReference type="InterPro" id="IPR058240">
    <property type="entry name" value="rSAM_sf"/>
</dbReference>
<keyword evidence="5" id="KW-0479">Metal-binding</keyword>
<dbReference type="InterPro" id="IPR006158">
    <property type="entry name" value="Cobalamin-bd"/>
</dbReference>
<feature type="transmembrane region" description="Helical" evidence="8">
    <location>
        <begin position="456"/>
        <end position="481"/>
    </location>
</feature>
<comment type="caution">
    <text evidence="10">The sequence shown here is derived from an EMBL/GenBank/DDBJ whole genome shotgun (WGS) entry which is preliminary data.</text>
</comment>
<dbReference type="Proteomes" id="UP000228626">
    <property type="component" value="Unassembled WGS sequence"/>
</dbReference>
<dbReference type="InterPro" id="IPR034466">
    <property type="entry name" value="Methyltransferase_Class_B"/>
</dbReference>
<dbReference type="GO" id="GO:0003824">
    <property type="term" value="F:catalytic activity"/>
    <property type="evidence" value="ECO:0007669"/>
    <property type="project" value="InterPro"/>
</dbReference>
<dbReference type="PROSITE" id="PS51332">
    <property type="entry name" value="B12_BINDING"/>
    <property type="match status" value="1"/>
</dbReference>
<dbReference type="CDD" id="cd01335">
    <property type="entry name" value="Radical_SAM"/>
    <property type="match status" value="1"/>
</dbReference>
<evidence type="ECO:0000256" key="4">
    <source>
        <dbReference type="ARBA" id="ARBA00022691"/>
    </source>
</evidence>
<dbReference type="Pfam" id="PF02310">
    <property type="entry name" value="B12-binding"/>
    <property type="match status" value="1"/>
</dbReference>
<keyword evidence="3" id="KW-0808">Transferase</keyword>
<dbReference type="SFLD" id="SFLDS00029">
    <property type="entry name" value="Radical_SAM"/>
    <property type="match status" value="1"/>
</dbReference>
<dbReference type="Gene3D" id="3.80.30.20">
    <property type="entry name" value="tm_1862 like domain"/>
    <property type="match status" value="1"/>
</dbReference>
<evidence type="ECO:0000256" key="5">
    <source>
        <dbReference type="ARBA" id="ARBA00022723"/>
    </source>
</evidence>
<evidence type="ECO:0000313" key="11">
    <source>
        <dbReference type="Proteomes" id="UP000228626"/>
    </source>
</evidence>
<gene>
    <name evidence="10" type="ORF">COT99_02265</name>
</gene>
<keyword evidence="8" id="KW-0472">Membrane</keyword>
<dbReference type="InterPro" id="IPR023404">
    <property type="entry name" value="rSAM_horseshoe"/>
</dbReference>
<dbReference type="SFLD" id="SFLDG01123">
    <property type="entry name" value="methyltransferase_(Class_B)"/>
    <property type="match status" value="1"/>
</dbReference>
<dbReference type="GO" id="GO:0031419">
    <property type="term" value="F:cobalamin binding"/>
    <property type="evidence" value="ECO:0007669"/>
    <property type="project" value="InterPro"/>
</dbReference>